<evidence type="ECO:0000313" key="2">
    <source>
        <dbReference type="Proteomes" id="UP000054776"/>
    </source>
</evidence>
<comment type="caution">
    <text evidence="1">The sequence shown here is derived from an EMBL/GenBank/DDBJ whole genome shotgun (WGS) entry which is preliminary data.</text>
</comment>
<gene>
    <name evidence="1" type="ORF">T01_10444</name>
</gene>
<name>A0A0V1C1C9_TRISP</name>
<dbReference type="OrthoDB" id="7485060at2759"/>
<proteinExistence type="predicted"/>
<dbReference type="InParanoid" id="A0A0V1C1C9"/>
<dbReference type="AlphaFoldDB" id="A0A0V1C1C9"/>
<evidence type="ECO:0000313" key="1">
    <source>
        <dbReference type="EMBL" id="KRY43015.1"/>
    </source>
</evidence>
<dbReference type="Proteomes" id="UP000054776">
    <property type="component" value="Unassembled WGS sequence"/>
</dbReference>
<protein>
    <recommendedName>
        <fullName evidence="3">FLYWCH-type domain-containing protein</fullName>
    </recommendedName>
</protein>
<reference evidence="1 2" key="1">
    <citation type="submission" date="2015-01" db="EMBL/GenBank/DDBJ databases">
        <title>Evolution of Trichinella species and genotypes.</title>
        <authorList>
            <person name="Korhonen P.K."/>
            <person name="Edoardo P."/>
            <person name="Giuseppe L.R."/>
            <person name="Gasser R.B."/>
        </authorList>
    </citation>
    <scope>NUCLEOTIDE SEQUENCE [LARGE SCALE GENOMIC DNA]</scope>
    <source>
        <strain evidence="1">ISS3</strain>
    </source>
</reference>
<dbReference type="EMBL" id="JYDH01000002">
    <property type="protein sequence ID" value="KRY43015.1"/>
    <property type="molecule type" value="Genomic_DNA"/>
</dbReference>
<organism evidence="1 2">
    <name type="scientific">Trichinella spiralis</name>
    <name type="common">Trichina worm</name>
    <dbReference type="NCBI Taxonomy" id="6334"/>
    <lineage>
        <taxon>Eukaryota</taxon>
        <taxon>Metazoa</taxon>
        <taxon>Ecdysozoa</taxon>
        <taxon>Nematoda</taxon>
        <taxon>Enoplea</taxon>
        <taxon>Dorylaimia</taxon>
        <taxon>Trichinellida</taxon>
        <taxon>Trichinellidae</taxon>
        <taxon>Trichinella</taxon>
    </lineage>
</organism>
<keyword evidence="2" id="KW-1185">Reference proteome</keyword>
<evidence type="ECO:0008006" key="3">
    <source>
        <dbReference type="Google" id="ProtNLM"/>
    </source>
</evidence>
<sequence length="118" mass="13382">MATVKTWGTDGTFKHFTIHAIVASKLVPVVCCYVRLKILANKTSINKAAVLSVNLYPQTIICRIYKLKRARKQKYWRCSKDKEGCGGAVWTDLEVPAGIDRKDHVETCRVDEHLAYID</sequence>
<accession>A0A0V1C1C9</accession>